<protein>
    <submittedName>
        <fullName evidence="10">Response regulator</fullName>
    </submittedName>
</protein>
<dbReference type="InterPro" id="IPR001867">
    <property type="entry name" value="OmpR/PhoB-type_DNA-bd"/>
</dbReference>
<dbReference type="SUPFAM" id="SSF52172">
    <property type="entry name" value="CheY-like"/>
    <property type="match status" value="1"/>
</dbReference>
<evidence type="ECO:0000256" key="3">
    <source>
        <dbReference type="ARBA" id="ARBA00023015"/>
    </source>
</evidence>
<evidence type="ECO:0000256" key="7">
    <source>
        <dbReference type="PROSITE-ProRule" id="PRU01091"/>
    </source>
</evidence>
<feature type="DNA-binding region" description="OmpR/PhoB-type" evidence="7">
    <location>
        <begin position="156"/>
        <end position="256"/>
    </location>
</feature>
<evidence type="ECO:0000256" key="2">
    <source>
        <dbReference type="ARBA" id="ARBA00023012"/>
    </source>
</evidence>
<dbReference type="Gene3D" id="3.40.50.2300">
    <property type="match status" value="1"/>
</dbReference>
<evidence type="ECO:0000313" key="10">
    <source>
        <dbReference type="EMBL" id="MFC6642906.1"/>
    </source>
</evidence>
<dbReference type="PANTHER" id="PTHR48111">
    <property type="entry name" value="REGULATOR OF RPOS"/>
    <property type="match status" value="1"/>
</dbReference>
<dbReference type="EMBL" id="JBHSWA010000001">
    <property type="protein sequence ID" value="MFC6642906.1"/>
    <property type="molecule type" value="Genomic_DNA"/>
</dbReference>
<dbReference type="InterPro" id="IPR036388">
    <property type="entry name" value="WH-like_DNA-bd_sf"/>
</dbReference>
<reference evidence="11" key="1">
    <citation type="journal article" date="2019" name="Int. J. Syst. Evol. Microbiol.">
        <title>The Global Catalogue of Microorganisms (GCM) 10K type strain sequencing project: providing services to taxonomists for standard genome sequencing and annotation.</title>
        <authorList>
            <consortium name="The Broad Institute Genomics Platform"/>
            <consortium name="The Broad Institute Genome Sequencing Center for Infectious Disease"/>
            <person name="Wu L."/>
            <person name="Ma J."/>
        </authorList>
    </citation>
    <scope>NUCLEOTIDE SEQUENCE [LARGE SCALE GENOMIC DNA]</scope>
    <source>
        <strain evidence="11">NBRC 111368</strain>
    </source>
</reference>
<evidence type="ECO:0000313" key="11">
    <source>
        <dbReference type="Proteomes" id="UP001596403"/>
    </source>
</evidence>
<dbReference type="Gene3D" id="6.10.250.690">
    <property type="match status" value="1"/>
</dbReference>
<feature type="modified residue" description="4-aspartylphosphate" evidence="6">
    <location>
        <position position="75"/>
    </location>
</feature>
<evidence type="ECO:0000259" key="9">
    <source>
        <dbReference type="PROSITE" id="PS51755"/>
    </source>
</evidence>
<dbReference type="CDD" id="cd00383">
    <property type="entry name" value="trans_reg_C"/>
    <property type="match status" value="1"/>
</dbReference>
<feature type="domain" description="Response regulatory" evidence="8">
    <location>
        <begin position="26"/>
        <end position="139"/>
    </location>
</feature>
<dbReference type="InterPro" id="IPR039420">
    <property type="entry name" value="WalR-like"/>
</dbReference>
<dbReference type="Gene3D" id="1.10.10.10">
    <property type="entry name" value="Winged helix-like DNA-binding domain superfamily/Winged helix DNA-binding domain"/>
    <property type="match status" value="1"/>
</dbReference>
<dbReference type="PROSITE" id="PS51755">
    <property type="entry name" value="OMPR_PHOB"/>
    <property type="match status" value="1"/>
</dbReference>
<dbReference type="InterPro" id="IPR011006">
    <property type="entry name" value="CheY-like_superfamily"/>
</dbReference>
<sequence>MLRVVLAWVADYTSAAFVGDGCDREKILVVDDDAKIRTLLRRCLESDGYLVTEAHNAQSVRAAFAAEAFDLVTLDLNLGAEDGLDIARELQRDHDVPIFMVTGKDDVIDRVVGLELGADDYLTKPFHVREVLARVKSVLRRSGKREAGAPAPQSDDPWLTLDGLKINLDRMLLLGRDGQEGDLTTADFKLLAAFLTHAKKPLSRDRLMDLIDGQNWAPLDRTIDNQVARLRKKVERDPARPLLIKTVRGVGYVLTESPAESAD</sequence>
<keyword evidence="3" id="KW-0805">Transcription regulation</keyword>
<dbReference type="SMART" id="SM00862">
    <property type="entry name" value="Trans_reg_C"/>
    <property type="match status" value="1"/>
</dbReference>
<evidence type="ECO:0000256" key="5">
    <source>
        <dbReference type="ARBA" id="ARBA00023163"/>
    </source>
</evidence>
<keyword evidence="5" id="KW-0804">Transcription</keyword>
<proteinExistence type="predicted"/>
<evidence type="ECO:0000259" key="8">
    <source>
        <dbReference type="PROSITE" id="PS50110"/>
    </source>
</evidence>
<feature type="domain" description="OmpR/PhoB-type" evidence="9">
    <location>
        <begin position="156"/>
        <end position="256"/>
    </location>
</feature>
<dbReference type="Pfam" id="PF00486">
    <property type="entry name" value="Trans_reg_C"/>
    <property type="match status" value="1"/>
</dbReference>
<dbReference type="PANTHER" id="PTHR48111:SF4">
    <property type="entry name" value="DNA-BINDING DUAL TRANSCRIPTIONAL REGULATOR OMPR"/>
    <property type="match status" value="1"/>
</dbReference>
<comment type="caution">
    <text evidence="10">The sequence shown here is derived from an EMBL/GenBank/DDBJ whole genome shotgun (WGS) entry which is preliminary data.</text>
</comment>
<organism evidence="10 11">
    <name type="scientific">Sulfitobacter profundi</name>
    <dbReference type="NCBI Taxonomy" id="2679961"/>
    <lineage>
        <taxon>Bacteria</taxon>
        <taxon>Pseudomonadati</taxon>
        <taxon>Pseudomonadota</taxon>
        <taxon>Alphaproteobacteria</taxon>
        <taxon>Rhodobacterales</taxon>
        <taxon>Roseobacteraceae</taxon>
        <taxon>Sulfitobacter</taxon>
    </lineage>
</organism>
<name>A0ABW1Z1A0_9RHOB</name>
<dbReference type="InterPro" id="IPR016032">
    <property type="entry name" value="Sig_transdc_resp-reg_C-effctor"/>
</dbReference>
<evidence type="ECO:0000256" key="6">
    <source>
        <dbReference type="PROSITE-ProRule" id="PRU00169"/>
    </source>
</evidence>
<keyword evidence="4 7" id="KW-0238">DNA-binding</keyword>
<dbReference type="Proteomes" id="UP001596403">
    <property type="component" value="Unassembled WGS sequence"/>
</dbReference>
<dbReference type="PROSITE" id="PS50110">
    <property type="entry name" value="RESPONSE_REGULATORY"/>
    <property type="match status" value="1"/>
</dbReference>
<dbReference type="SUPFAM" id="SSF46894">
    <property type="entry name" value="C-terminal effector domain of the bipartite response regulators"/>
    <property type="match status" value="1"/>
</dbReference>
<accession>A0ABW1Z1A0</accession>
<keyword evidence="1 6" id="KW-0597">Phosphoprotein</keyword>
<dbReference type="InterPro" id="IPR001789">
    <property type="entry name" value="Sig_transdc_resp-reg_receiver"/>
</dbReference>
<keyword evidence="11" id="KW-1185">Reference proteome</keyword>
<dbReference type="RefSeq" id="WP_386283318.1">
    <property type="nucleotide sequence ID" value="NZ_JBHSWA010000001.1"/>
</dbReference>
<gene>
    <name evidence="10" type="ORF">ACFQAU_15610</name>
</gene>
<evidence type="ECO:0000256" key="1">
    <source>
        <dbReference type="ARBA" id="ARBA00022553"/>
    </source>
</evidence>
<keyword evidence="2" id="KW-0902">Two-component regulatory system</keyword>
<evidence type="ECO:0000256" key="4">
    <source>
        <dbReference type="ARBA" id="ARBA00023125"/>
    </source>
</evidence>
<dbReference type="Pfam" id="PF00072">
    <property type="entry name" value="Response_reg"/>
    <property type="match status" value="1"/>
</dbReference>
<dbReference type="SMART" id="SM00448">
    <property type="entry name" value="REC"/>
    <property type="match status" value="1"/>
</dbReference>